<keyword evidence="4" id="KW-0418">Kinase</keyword>
<dbReference type="Gene3D" id="3.90.1200.10">
    <property type="match status" value="1"/>
</dbReference>
<dbReference type="Pfam" id="PF01636">
    <property type="entry name" value="APH"/>
    <property type="match status" value="1"/>
</dbReference>
<dbReference type="InterPro" id="IPR011009">
    <property type="entry name" value="Kinase-like_dom_sf"/>
</dbReference>
<dbReference type="PIRSF" id="PIRSF000706">
    <property type="entry name" value="Kanamycin_kin"/>
    <property type="match status" value="1"/>
</dbReference>
<keyword evidence="9" id="KW-1185">Reference proteome</keyword>
<evidence type="ECO:0000256" key="2">
    <source>
        <dbReference type="ARBA" id="ARBA00022679"/>
    </source>
</evidence>
<dbReference type="Gene3D" id="3.30.200.20">
    <property type="entry name" value="Phosphorylase Kinase, domain 1"/>
    <property type="match status" value="1"/>
</dbReference>
<dbReference type="InterPro" id="IPR024165">
    <property type="entry name" value="Kan/Strep_kinase"/>
</dbReference>
<dbReference type="EMBL" id="JAERRJ010000013">
    <property type="protein sequence ID" value="MBL1078871.1"/>
    <property type="molecule type" value="Genomic_DNA"/>
</dbReference>
<evidence type="ECO:0000259" key="7">
    <source>
        <dbReference type="Pfam" id="PF01636"/>
    </source>
</evidence>
<dbReference type="InterPro" id="IPR002575">
    <property type="entry name" value="Aminoglycoside_PTrfase"/>
</dbReference>
<comment type="similarity">
    <text evidence="1">Belongs to the aminoglycoside phosphotransferase family.</text>
</comment>
<proteinExistence type="inferred from homology"/>
<keyword evidence="3" id="KW-0547">Nucleotide-binding</keyword>
<accession>A0ABS1MDY7</accession>
<dbReference type="SUPFAM" id="SSF56112">
    <property type="entry name" value="Protein kinase-like (PK-like)"/>
    <property type="match status" value="1"/>
</dbReference>
<reference evidence="8 9" key="1">
    <citation type="submission" date="2021-01" db="EMBL/GenBank/DDBJ databases">
        <title>WGS of actinomycetes isolated from Thailand.</title>
        <authorList>
            <person name="Thawai C."/>
        </authorList>
    </citation>
    <scope>NUCLEOTIDE SEQUENCE [LARGE SCALE GENOMIC DNA]</scope>
    <source>
        <strain evidence="8 9">LPG 2</strain>
    </source>
</reference>
<evidence type="ECO:0000256" key="6">
    <source>
        <dbReference type="ARBA" id="ARBA00023251"/>
    </source>
</evidence>
<evidence type="ECO:0000256" key="4">
    <source>
        <dbReference type="ARBA" id="ARBA00022777"/>
    </source>
</evidence>
<evidence type="ECO:0000256" key="3">
    <source>
        <dbReference type="ARBA" id="ARBA00022741"/>
    </source>
</evidence>
<keyword evidence="2" id="KW-0808">Transferase</keyword>
<name>A0ABS1MDY7_9NOCA</name>
<evidence type="ECO:0000313" key="8">
    <source>
        <dbReference type="EMBL" id="MBL1078871.1"/>
    </source>
</evidence>
<organism evidence="8 9">
    <name type="scientific">Nocardia acididurans</name>
    <dbReference type="NCBI Taxonomy" id="2802282"/>
    <lineage>
        <taxon>Bacteria</taxon>
        <taxon>Bacillati</taxon>
        <taxon>Actinomycetota</taxon>
        <taxon>Actinomycetes</taxon>
        <taxon>Mycobacteriales</taxon>
        <taxon>Nocardiaceae</taxon>
        <taxon>Nocardia</taxon>
    </lineage>
</organism>
<evidence type="ECO:0000313" key="9">
    <source>
        <dbReference type="Proteomes" id="UP000602198"/>
    </source>
</evidence>
<sequence>MSDAALPPGVSELFGAEPVFSDDHEGRSGGVVQVNGTYWMKRGSVARAEHERLAWLAAQGVAVPEVVLFEADTLVLADAGVPSLAAANAPGKAMGVALRRLHDLPITLCPFDGRLDVMLAQAAVQVRDGLVDAEDFDDDNLGRTPEHVLEQLRAERPGAEDLVVAHGDYTPSNVLEGGLLIDVGRLGVADRYRDIALAVRDLEDDFGPDEVRAFLAAYGLSEADPARLRYYRLLDELF</sequence>
<dbReference type="Proteomes" id="UP000602198">
    <property type="component" value="Unassembled WGS sequence"/>
</dbReference>
<comment type="caution">
    <text evidence="8">The sequence shown here is derived from an EMBL/GenBank/DDBJ whole genome shotgun (WGS) entry which is preliminary data.</text>
</comment>
<feature type="domain" description="Aminoglycoside phosphotransferase" evidence="7">
    <location>
        <begin position="46"/>
        <end position="231"/>
    </location>
</feature>
<keyword evidence="6" id="KW-0046">Antibiotic resistance</keyword>
<dbReference type="CDD" id="cd05150">
    <property type="entry name" value="APH"/>
    <property type="match status" value="1"/>
</dbReference>
<evidence type="ECO:0000256" key="1">
    <source>
        <dbReference type="ARBA" id="ARBA00006219"/>
    </source>
</evidence>
<evidence type="ECO:0000256" key="5">
    <source>
        <dbReference type="ARBA" id="ARBA00022840"/>
    </source>
</evidence>
<keyword evidence="5" id="KW-0067">ATP-binding</keyword>
<protein>
    <submittedName>
        <fullName evidence="8">Aminoglycoside 3'-phosphotransferase</fullName>
    </submittedName>
</protein>
<gene>
    <name evidence="8" type="ORF">JK358_31155</name>
</gene>